<keyword evidence="2" id="KW-1185">Reference proteome</keyword>
<evidence type="ECO:0000313" key="2">
    <source>
        <dbReference type="Proteomes" id="UP001320843"/>
    </source>
</evidence>
<gene>
    <name evidence="1" type="ORF">NB700_001895</name>
</gene>
<dbReference type="EMBL" id="JANFWR010000010">
    <property type="protein sequence ID" value="MCW0399339.1"/>
    <property type="molecule type" value="Genomic_DNA"/>
</dbReference>
<proteinExistence type="predicted"/>
<name>A0ABT3DUZ9_9XANT</name>
<comment type="caution">
    <text evidence="1">The sequence shown here is derived from an EMBL/GenBank/DDBJ whole genome shotgun (WGS) entry which is preliminary data.</text>
</comment>
<dbReference type="Proteomes" id="UP001320843">
    <property type="component" value="Unassembled WGS sequence"/>
</dbReference>
<accession>A0ABT3DUZ9</accession>
<sequence>MRLIDPMAGHLETHRCPADSRYRVVLDPAEASPDEPDNGTVALVYGPGDACTTYGRAIKTGELGGGAHALPPPVARWLEDITEYVEDFTTSACELAASSGMRP</sequence>
<organism evidence="1 2">
    <name type="scientific">Xanthomonas sacchari</name>
    <dbReference type="NCBI Taxonomy" id="56458"/>
    <lineage>
        <taxon>Bacteria</taxon>
        <taxon>Pseudomonadati</taxon>
        <taxon>Pseudomonadota</taxon>
        <taxon>Gammaproteobacteria</taxon>
        <taxon>Lysobacterales</taxon>
        <taxon>Lysobacteraceae</taxon>
        <taxon>Xanthomonas</taxon>
    </lineage>
</organism>
<evidence type="ECO:0000313" key="1">
    <source>
        <dbReference type="EMBL" id="MCW0399339.1"/>
    </source>
</evidence>
<protein>
    <submittedName>
        <fullName evidence="1">Uncharacterized protein</fullName>
    </submittedName>
</protein>
<reference evidence="1 2" key="1">
    <citation type="submission" date="2022-06" db="EMBL/GenBank/DDBJ databases">
        <title>Dynamics of rice microbiomes reveals core vertical transmitted seed endophytes.</title>
        <authorList>
            <person name="Liao K."/>
            <person name="Zhang X."/>
        </authorList>
    </citation>
    <scope>NUCLEOTIDE SEQUENCE [LARGE SCALE GENOMIC DNA]</scope>
    <source>
        <strain evidence="1 2">YT10-10-1</strain>
    </source>
</reference>
<dbReference type="RefSeq" id="WP_267122752.1">
    <property type="nucleotide sequence ID" value="NZ_JANFWR010000010.1"/>
</dbReference>